<dbReference type="GeneID" id="4999797"/>
<proteinExistence type="predicted"/>
<evidence type="ECO:0000256" key="1">
    <source>
        <dbReference type="SAM" id="SignalP"/>
    </source>
</evidence>
<dbReference type="OrthoDB" id="10653176at2759"/>
<dbReference type="Gramene" id="ABO94098">
    <property type="protein sequence ID" value="ABO94098"/>
    <property type="gene ID" value="OSTLU_13699"/>
</dbReference>
<evidence type="ECO:0000313" key="3">
    <source>
        <dbReference type="Proteomes" id="UP000001568"/>
    </source>
</evidence>
<keyword evidence="1" id="KW-0732">Signal</keyword>
<sequence>MPRRRARARSSVALVALVAIVASRGGIRGANARAVANRRAGDDGTRALARAVRDGGSARDALATLVRSALAALGGGDADDARSCVDEVAEEGEKCAKALRDAAAAFSRGDASAEDAAKEFVTVGEACATKMMEIGQSCAEMTKACERELTRIEKECEEKAARLKTRCEKNELAPFECAASFAELGQACATETAAEVSKCVGEIQVVGSGETFGDDPDDCDAEARRLERQCHDDYDAIKAAIADGTLSFLDGMRKLAALGQRCAKEAMDLRKRCHPDGPPP</sequence>
<protein>
    <submittedName>
        <fullName evidence="2">Uncharacterized protein</fullName>
    </submittedName>
</protein>
<gene>
    <name evidence="2" type="ORF">OSTLU_13699</name>
</gene>
<dbReference type="Proteomes" id="UP000001568">
    <property type="component" value="Chromosome 1"/>
</dbReference>
<dbReference type="AlphaFoldDB" id="A4RQX3"/>
<feature type="chain" id="PRO_5002672942" evidence="1">
    <location>
        <begin position="33"/>
        <end position="280"/>
    </location>
</feature>
<accession>A4RQX3</accession>
<keyword evidence="3" id="KW-1185">Reference proteome</keyword>
<dbReference type="EMBL" id="CP000581">
    <property type="protein sequence ID" value="ABO94098.1"/>
    <property type="molecule type" value="Genomic_DNA"/>
</dbReference>
<name>A4RQX3_OSTLU</name>
<organism evidence="2 3">
    <name type="scientific">Ostreococcus lucimarinus (strain CCE9901)</name>
    <dbReference type="NCBI Taxonomy" id="436017"/>
    <lineage>
        <taxon>Eukaryota</taxon>
        <taxon>Viridiplantae</taxon>
        <taxon>Chlorophyta</taxon>
        <taxon>Mamiellophyceae</taxon>
        <taxon>Mamiellales</taxon>
        <taxon>Bathycoccaceae</taxon>
        <taxon>Ostreococcus</taxon>
    </lineage>
</organism>
<feature type="signal peptide" evidence="1">
    <location>
        <begin position="1"/>
        <end position="32"/>
    </location>
</feature>
<dbReference type="KEGG" id="olu:OSTLU_13699"/>
<evidence type="ECO:0000313" key="2">
    <source>
        <dbReference type="EMBL" id="ABO94098.1"/>
    </source>
</evidence>
<dbReference type="HOGENOM" id="CLU_995321_0_0_1"/>
<reference evidence="2 3" key="1">
    <citation type="journal article" date="2007" name="Proc. Natl. Acad. Sci. U.S.A.">
        <title>The tiny eukaryote Ostreococcus provides genomic insights into the paradox of plankton speciation.</title>
        <authorList>
            <person name="Palenik B."/>
            <person name="Grimwood J."/>
            <person name="Aerts A."/>
            <person name="Rouze P."/>
            <person name="Salamov A."/>
            <person name="Putnam N."/>
            <person name="Dupont C."/>
            <person name="Jorgensen R."/>
            <person name="Derelle E."/>
            <person name="Rombauts S."/>
            <person name="Zhou K."/>
            <person name="Otillar R."/>
            <person name="Merchant S.S."/>
            <person name="Podell S."/>
            <person name="Gaasterland T."/>
            <person name="Napoli C."/>
            <person name="Gendler K."/>
            <person name="Manuell A."/>
            <person name="Tai V."/>
            <person name="Vallon O."/>
            <person name="Piganeau G."/>
            <person name="Jancek S."/>
            <person name="Heijde M."/>
            <person name="Jabbari K."/>
            <person name="Bowler C."/>
            <person name="Lohr M."/>
            <person name="Robbens S."/>
            <person name="Werner G."/>
            <person name="Dubchak I."/>
            <person name="Pazour G.J."/>
            <person name="Ren Q."/>
            <person name="Paulsen I."/>
            <person name="Delwiche C."/>
            <person name="Schmutz J."/>
            <person name="Rokhsar D."/>
            <person name="Van de Peer Y."/>
            <person name="Moreau H."/>
            <person name="Grigoriev I.V."/>
        </authorList>
    </citation>
    <scope>NUCLEOTIDE SEQUENCE [LARGE SCALE GENOMIC DNA]</scope>
    <source>
        <strain evidence="2 3">CCE9901</strain>
    </source>
</reference>
<dbReference type="RefSeq" id="XP_001415806.1">
    <property type="nucleotide sequence ID" value="XM_001415769.1"/>
</dbReference>